<dbReference type="Proteomes" id="UP000623129">
    <property type="component" value="Unassembled WGS sequence"/>
</dbReference>
<dbReference type="OrthoDB" id="691329at2759"/>
<dbReference type="PANTHER" id="PTHR36885:SF2">
    <property type="entry name" value="DUF4378 DOMAIN-CONTAINING PROTEIN"/>
    <property type="match status" value="1"/>
</dbReference>
<evidence type="ECO:0008006" key="3">
    <source>
        <dbReference type="Google" id="ProtNLM"/>
    </source>
</evidence>
<dbReference type="PANTHER" id="PTHR36885">
    <property type="entry name" value="EXPRESSED PROTEIN"/>
    <property type="match status" value="1"/>
</dbReference>
<organism evidence="1 2">
    <name type="scientific">Carex littledalei</name>
    <dbReference type="NCBI Taxonomy" id="544730"/>
    <lineage>
        <taxon>Eukaryota</taxon>
        <taxon>Viridiplantae</taxon>
        <taxon>Streptophyta</taxon>
        <taxon>Embryophyta</taxon>
        <taxon>Tracheophyta</taxon>
        <taxon>Spermatophyta</taxon>
        <taxon>Magnoliopsida</taxon>
        <taxon>Liliopsida</taxon>
        <taxon>Poales</taxon>
        <taxon>Cyperaceae</taxon>
        <taxon>Cyperoideae</taxon>
        <taxon>Cariceae</taxon>
        <taxon>Carex</taxon>
        <taxon>Carex subgen. Euthyceras</taxon>
    </lineage>
</organism>
<reference evidence="1" key="1">
    <citation type="submission" date="2020-01" db="EMBL/GenBank/DDBJ databases">
        <title>Genome sequence of Kobresia littledalei, the first chromosome-level genome in the family Cyperaceae.</title>
        <authorList>
            <person name="Qu G."/>
        </authorList>
    </citation>
    <scope>NUCLEOTIDE SEQUENCE</scope>
    <source>
        <strain evidence="1">C.B.Clarke</strain>
        <tissue evidence="1">Leaf</tissue>
    </source>
</reference>
<sequence>MAQARRLHELLKEPQDPFYVDGYLIERGYSTKLLETQETLSYCWPRNVHKSRLGIRTDDFTGKRGGFSRGFLSKLLYWKFVKRTIKCEKKALKDAITSQNHERILNSRCFVEESGSETKKHSPVSVFEMHSCMVSPADSNDKEEKAPKFLSLIDSPKKAFTILEELLKLAYDPSTNYISESTPNDLKEQTEIGFEDWNLNSDESTTDEARPSFSLEREHLEAIREIVISELVESMTNSGNFKFDMKREIGTEIENAIFEEIKEELILDLLKPSCRNERC</sequence>
<accession>A0A833R814</accession>
<keyword evidence="2" id="KW-1185">Reference proteome</keyword>
<protein>
    <recommendedName>
        <fullName evidence="3">DUF4378 domain-containing protein</fullName>
    </recommendedName>
</protein>
<evidence type="ECO:0000313" key="1">
    <source>
        <dbReference type="EMBL" id="KAF3330998.1"/>
    </source>
</evidence>
<comment type="caution">
    <text evidence="1">The sequence shown here is derived from an EMBL/GenBank/DDBJ whole genome shotgun (WGS) entry which is preliminary data.</text>
</comment>
<dbReference type="AlphaFoldDB" id="A0A833R814"/>
<name>A0A833R814_9POAL</name>
<gene>
    <name evidence="1" type="ORF">FCM35_KLT04352</name>
</gene>
<dbReference type="EMBL" id="SWLB01000013">
    <property type="protein sequence ID" value="KAF3330998.1"/>
    <property type="molecule type" value="Genomic_DNA"/>
</dbReference>
<evidence type="ECO:0000313" key="2">
    <source>
        <dbReference type="Proteomes" id="UP000623129"/>
    </source>
</evidence>
<proteinExistence type="predicted"/>